<protein>
    <submittedName>
        <fullName evidence="2">Quinone reductase</fullName>
    </submittedName>
</protein>
<dbReference type="SUPFAM" id="SSF51735">
    <property type="entry name" value="NAD(P)-binding Rossmann-fold domains"/>
    <property type="match status" value="1"/>
</dbReference>
<dbReference type="InterPro" id="IPR036291">
    <property type="entry name" value="NAD(P)-bd_dom_sf"/>
</dbReference>
<dbReference type="InterPro" id="IPR052711">
    <property type="entry name" value="Zinc_ADH-like"/>
</dbReference>
<dbReference type="InterPro" id="IPR011032">
    <property type="entry name" value="GroES-like_sf"/>
</dbReference>
<feature type="domain" description="Enoyl reductase (ER)" evidence="1">
    <location>
        <begin position="16"/>
        <end position="352"/>
    </location>
</feature>
<proteinExistence type="predicted"/>
<sequence>MASERKTRQWETDLDGIQKLRFAESIVRLPASDEILVKVAAVSLNYKDAEIINGLFKHHKSMVAVPNLVPCSDSCGQVVAVGDAVTKWKVGDRILSVSYPTYLTGPQHPKYLRTSIGSANHGCLTEYRTFKETAVVACPSYLTNEEACNMQVAGTTAWMAINGMRPLGQPGGKGETILLQGTGGVSIMGLLIGKASGAETILTSSSDEKLQRGKDLGADHLINYRKTPNWDEEVLRLTSGKGADIIFENGGALTTPKSFNCVAFGGLINAIGYVSGKIDPPDERLNINVSALSRNMTIKGLINGPRDRFQEMLDFCAKHEIRPVVDKTFPFEQAREALQYMWDGAHFGKVVINVAQ</sequence>
<accession>A0A9P4M0A9</accession>
<dbReference type="Gene3D" id="3.40.50.720">
    <property type="entry name" value="NAD(P)-binding Rossmann-like Domain"/>
    <property type="match status" value="1"/>
</dbReference>
<keyword evidence="3" id="KW-1185">Reference proteome</keyword>
<dbReference type="PANTHER" id="PTHR45033:SF1">
    <property type="entry name" value="OXIDOREDUCTASE (EUROFUNG)"/>
    <property type="match status" value="1"/>
</dbReference>
<dbReference type="CDD" id="cd08276">
    <property type="entry name" value="MDR7"/>
    <property type="match status" value="1"/>
</dbReference>
<dbReference type="InterPro" id="IPR013154">
    <property type="entry name" value="ADH-like_N"/>
</dbReference>
<reference evidence="2" key="1">
    <citation type="journal article" date="2020" name="Stud. Mycol.">
        <title>101 Dothideomycetes genomes: a test case for predicting lifestyles and emergence of pathogens.</title>
        <authorList>
            <person name="Haridas S."/>
            <person name="Albert R."/>
            <person name="Binder M."/>
            <person name="Bloem J."/>
            <person name="Labutti K."/>
            <person name="Salamov A."/>
            <person name="Andreopoulos B."/>
            <person name="Baker S."/>
            <person name="Barry K."/>
            <person name="Bills G."/>
            <person name="Bluhm B."/>
            <person name="Cannon C."/>
            <person name="Castanera R."/>
            <person name="Culley D."/>
            <person name="Daum C."/>
            <person name="Ezra D."/>
            <person name="Gonzalez J."/>
            <person name="Henrissat B."/>
            <person name="Kuo A."/>
            <person name="Liang C."/>
            <person name="Lipzen A."/>
            <person name="Lutzoni F."/>
            <person name="Magnuson J."/>
            <person name="Mondo S."/>
            <person name="Nolan M."/>
            <person name="Ohm R."/>
            <person name="Pangilinan J."/>
            <person name="Park H.-J."/>
            <person name="Ramirez L."/>
            <person name="Alfaro M."/>
            <person name="Sun H."/>
            <person name="Tritt A."/>
            <person name="Yoshinaga Y."/>
            <person name="Zwiers L.-H."/>
            <person name="Turgeon B."/>
            <person name="Goodwin S."/>
            <person name="Spatafora J."/>
            <person name="Crous P."/>
            <person name="Grigoriev I."/>
        </authorList>
    </citation>
    <scope>NUCLEOTIDE SEQUENCE</scope>
    <source>
        <strain evidence="2">CBS 133067</strain>
    </source>
</reference>
<evidence type="ECO:0000313" key="3">
    <source>
        <dbReference type="Proteomes" id="UP000799772"/>
    </source>
</evidence>
<dbReference type="SUPFAM" id="SSF50129">
    <property type="entry name" value="GroES-like"/>
    <property type="match status" value="1"/>
</dbReference>
<dbReference type="Proteomes" id="UP000799772">
    <property type="component" value="Unassembled WGS sequence"/>
</dbReference>
<dbReference type="EMBL" id="ML978138">
    <property type="protein sequence ID" value="KAF2093431.1"/>
    <property type="molecule type" value="Genomic_DNA"/>
</dbReference>
<dbReference type="SMART" id="SM00829">
    <property type="entry name" value="PKS_ER"/>
    <property type="match status" value="1"/>
</dbReference>
<dbReference type="PANTHER" id="PTHR45033">
    <property type="match status" value="1"/>
</dbReference>
<dbReference type="Gene3D" id="3.90.180.10">
    <property type="entry name" value="Medium-chain alcohol dehydrogenases, catalytic domain"/>
    <property type="match status" value="1"/>
</dbReference>
<dbReference type="Pfam" id="PF08240">
    <property type="entry name" value="ADH_N"/>
    <property type="match status" value="1"/>
</dbReference>
<dbReference type="GO" id="GO:0016491">
    <property type="term" value="F:oxidoreductase activity"/>
    <property type="evidence" value="ECO:0007669"/>
    <property type="project" value="InterPro"/>
</dbReference>
<dbReference type="InterPro" id="IPR013149">
    <property type="entry name" value="ADH-like_C"/>
</dbReference>
<dbReference type="Pfam" id="PF00107">
    <property type="entry name" value="ADH_zinc_N"/>
    <property type="match status" value="1"/>
</dbReference>
<dbReference type="InterPro" id="IPR020843">
    <property type="entry name" value="ER"/>
</dbReference>
<dbReference type="AlphaFoldDB" id="A0A9P4M0A9"/>
<name>A0A9P4M0A9_9PEZI</name>
<organism evidence="2 3">
    <name type="scientific">Rhizodiscina lignyota</name>
    <dbReference type="NCBI Taxonomy" id="1504668"/>
    <lineage>
        <taxon>Eukaryota</taxon>
        <taxon>Fungi</taxon>
        <taxon>Dikarya</taxon>
        <taxon>Ascomycota</taxon>
        <taxon>Pezizomycotina</taxon>
        <taxon>Dothideomycetes</taxon>
        <taxon>Pleosporomycetidae</taxon>
        <taxon>Aulographales</taxon>
        <taxon>Rhizodiscinaceae</taxon>
        <taxon>Rhizodiscina</taxon>
    </lineage>
</organism>
<evidence type="ECO:0000313" key="2">
    <source>
        <dbReference type="EMBL" id="KAF2093431.1"/>
    </source>
</evidence>
<evidence type="ECO:0000259" key="1">
    <source>
        <dbReference type="SMART" id="SM00829"/>
    </source>
</evidence>
<dbReference type="OrthoDB" id="3509362at2759"/>
<comment type="caution">
    <text evidence="2">The sequence shown here is derived from an EMBL/GenBank/DDBJ whole genome shotgun (WGS) entry which is preliminary data.</text>
</comment>
<gene>
    <name evidence="2" type="ORF">NA57DRAFT_48317</name>
</gene>